<evidence type="ECO:0000259" key="4">
    <source>
        <dbReference type="PROSITE" id="PS01124"/>
    </source>
</evidence>
<dbReference type="PROSITE" id="PS00041">
    <property type="entry name" value="HTH_ARAC_FAMILY_1"/>
    <property type="match status" value="1"/>
</dbReference>
<keyword evidence="3" id="KW-0804">Transcription</keyword>
<dbReference type="InterPro" id="IPR020449">
    <property type="entry name" value="Tscrpt_reg_AraC-type_HTH"/>
</dbReference>
<protein>
    <submittedName>
        <fullName evidence="5">Regulatory protein pchR</fullName>
    </submittedName>
</protein>
<feature type="domain" description="HTH araC/xylS-type" evidence="4">
    <location>
        <begin position="200"/>
        <end position="298"/>
    </location>
</feature>
<dbReference type="InterPro" id="IPR053142">
    <property type="entry name" value="PchR_regulatory_protein"/>
</dbReference>
<dbReference type="STRING" id="28189.CCYN74_230003"/>
<dbReference type="GO" id="GO:0043565">
    <property type="term" value="F:sequence-specific DNA binding"/>
    <property type="evidence" value="ECO:0007669"/>
    <property type="project" value="InterPro"/>
</dbReference>
<organism evidence="5 6">
    <name type="scientific">Capnocytophaga cynodegmi</name>
    <dbReference type="NCBI Taxonomy" id="28189"/>
    <lineage>
        <taxon>Bacteria</taxon>
        <taxon>Pseudomonadati</taxon>
        <taxon>Bacteroidota</taxon>
        <taxon>Flavobacteriia</taxon>
        <taxon>Flavobacteriales</taxon>
        <taxon>Flavobacteriaceae</taxon>
        <taxon>Capnocytophaga</taxon>
    </lineage>
</organism>
<dbReference type="Gene3D" id="1.10.10.60">
    <property type="entry name" value="Homeodomain-like"/>
    <property type="match status" value="2"/>
</dbReference>
<dbReference type="SUPFAM" id="SSF46689">
    <property type="entry name" value="Homeodomain-like"/>
    <property type="match status" value="1"/>
</dbReference>
<dbReference type="PROSITE" id="PS01124">
    <property type="entry name" value="HTH_ARAC_FAMILY_2"/>
    <property type="match status" value="1"/>
</dbReference>
<evidence type="ECO:0000313" key="5">
    <source>
        <dbReference type="EMBL" id="CEN32441.1"/>
    </source>
</evidence>
<dbReference type="EMBL" id="CDOD01000002">
    <property type="protein sequence ID" value="CEN32441.1"/>
    <property type="molecule type" value="Genomic_DNA"/>
</dbReference>
<dbReference type="SMART" id="SM00342">
    <property type="entry name" value="HTH_ARAC"/>
    <property type="match status" value="1"/>
</dbReference>
<dbReference type="GO" id="GO:0003700">
    <property type="term" value="F:DNA-binding transcription factor activity"/>
    <property type="evidence" value="ECO:0007669"/>
    <property type="project" value="InterPro"/>
</dbReference>
<dbReference type="AlphaFoldDB" id="A0A0B7GYL4"/>
<dbReference type="RefSeq" id="WP_041989497.1">
    <property type="nucleotide sequence ID" value="NZ_CDOD01000002.1"/>
</dbReference>
<dbReference type="InterPro" id="IPR009057">
    <property type="entry name" value="Homeodomain-like_sf"/>
</dbReference>
<keyword evidence="6" id="KW-1185">Reference proteome</keyword>
<evidence type="ECO:0000256" key="3">
    <source>
        <dbReference type="ARBA" id="ARBA00023163"/>
    </source>
</evidence>
<reference evidence="6" key="1">
    <citation type="submission" date="2015-01" db="EMBL/GenBank/DDBJ databases">
        <authorList>
            <person name="MANFREDI Pablo"/>
        </authorList>
    </citation>
    <scope>NUCLEOTIDE SEQUENCE [LARGE SCALE GENOMIC DNA]</scope>
    <source>
        <strain evidence="6">Ccyn2B</strain>
    </source>
</reference>
<proteinExistence type="predicted"/>
<dbReference type="Proteomes" id="UP000038055">
    <property type="component" value="Unassembled WGS sequence"/>
</dbReference>
<dbReference type="InterPro" id="IPR018060">
    <property type="entry name" value="HTH_AraC"/>
</dbReference>
<name>A0A0B7GYL4_9FLAO</name>
<dbReference type="PANTHER" id="PTHR47893">
    <property type="entry name" value="REGULATORY PROTEIN PCHR"/>
    <property type="match status" value="1"/>
</dbReference>
<dbReference type="eggNOG" id="COG2207">
    <property type="taxonomic scope" value="Bacteria"/>
</dbReference>
<keyword evidence="2" id="KW-0238">DNA-binding</keyword>
<sequence length="301" mass="35075">MENLELLFSKNTAESPSDVVIIDKDIIFIKTENDTHENFELKKDINQNYIQIHFNIKGLSQFLFNEGHYKIPLNTERMLLLYNPQRALPLHQITTPKSQTASLLISIHKFHSLFSNEAGYIDFLSLENKDKKYYNEDSISPAMMVVLHQMLRANFQKNLQPLYIKAKVYELLALYFNRSNEANIEQCPFLADEESISKIHRAKEIIINRMAEPPSLQELANEIGLNIKKLKEGFKQIYGDSVYSFLFDYKMEVARKMLESKELNINEVSTKVGYSTPSHFIAAFKKKYGITPKKYLMKTER</sequence>
<evidence type="ECO:0000256" key="1">
    <source>
        <dbReference type="ARBA" id="ARBA00023015"/>
    </source>
</evidence>
<accession>A0A0B7GYL4</accession>
<evidence type="ECO:0000256" key="2">
    <source>
        <dbReference type="ARBA" id="ARBA00023125"/>
    </source>
</evidence>
<gene>
    <name evidence="5" type="ORF">CCYN2B_100021</name>
</gene>
<keyword evidence="1" id="KW-0805">Transcription regulation</keyword>
<dbReference type="InterPro" id="IPR018062">
    <property type="entry name" value="HTH_AraC-typ_CS"/>
</dbReference>
<evidence type="ECO:0000313" key="6">
    <source>
        <dbReference type="Proteomes" id="UP000038055"/>
    </source>
</evidence>
<dbReference type="Pfam" id="PF12833">
    <property type="entry name" value="HTH_18"/>
    <property type="match status" value="1"/>
</dbReference>
<dbReference type="PANTHER" id="PTHR47893:SF1">
    <property type="entry name" value="REGULATORY PROTEIN PCHR"/>
    <property type="match status" value="1"/>
</dbReference>
<dbReference type="PRINTS" id="PR00032">
    <property type="entry name" value="HTHARAC"/>
</dbReference>